<dbReference type="GO" id="GO:0051539">
    <property type="term" value="F:4 iron, 4 sulfur cluster binding"/>
    <property type="evidence" value="ECO:0007669"/>
    <property type="project" value="UniProtKB-KW"/>
</dbReference>
<keyword evidence="2" id="KW-0004">4Fe-4S</keyword>
<dbReference type="InterPro" id="IPR037171">
    <property type="entry name" value="NagB/RpiA_transferase-like"/>
</dbReference>
<dbReference type="SUPFAM" id="SSF100950">
    <property type="entry name" value="NagB/RpiA/CoA transferase-like"/>
    <property type="match status" value="1"/>
</dbReference>
<dbReference type="InterPro" id="IPR024185">
    <property type="entry name" value="FTHF_cligase-like_sf"/>
</dbReference>
<dbReference type="InterPro" id="IPR017900">
    <property type="entry name" value="4Fe4S_Fe_S_CS"/>
</dbReference>
<dbReference type="Pfam" id="PF13183">
    <property type="entry name" value="Fer4_8"/>
    <property type="match status" value="1"/>
</dbReference>
<dbReference type="SUPFAM" id="SSF46548">
    <property type="entry name" value="alpha-helical ferredoxin"/>
    <property type="match status" value="1"/>
</dbReference>
<evidence type="ECO:0000256" key="2">
    <source>
        <dbReference type="ARBA" id="ARBA00022485"/>
    </source>
</evidence>
<dbReference type="Gene3D" id="3.40.50.10420">
    <property type="entry name" value="NagB/RpiA/CoA transferase-like"/>
    <property type="match status" value="1"/>
</dbReference>
<evidence type="ECO:0000313" key="9">
    <source>
        <dbReference type="EMBL" id="HGH62144.1"/>
    </source>
</evidence>
<comment type="caution">
    <text evidence="9">The sequence shown here is derived from an EMBL/GenBank/DDBJ whole genome shotgun (WGS) entry which is preliminary data.</text>
</comment>
<keyword evidence="4" id="KW-0677">Repeat</keyword>
<dbReference type="AlphaFoldDB" id="A0A7C4ATR1"/>
<dbReference type="Gene3D" id="1.10.1060.10">
    <property type="entry name" value="Alpha-helical ferredoxin"/>
    <property type="match status" value="1"/>
</dbReference>
<dbReference type="GO" id="GO:0046872">
    <property type="term" value="F:metal ion binding"/>
    <property type="evidence" value="ECO:0007669"/>
    <property type="project" value="UniProtKB-KW"/>
</dbReference>
<evidence type="ECO:0000256" key="7">
    <source>
        <dbReference type="ARBA" id="ARBA00023014"/>
    </source>
</evidence>
<sequence>MNCRTRVPPFRVNAAMALRDASLRSAMSHAAEVFAGKRSEAFFSVPFEEWRQEASELRLLVLKDLPHYVDDFAVHATKAGAIVHRAKDAAAARALVSNILKDRRVQKVIKSKSMVTEEIGLNRRLEDCGLEVVETDLGEFIIQLAQEHPSHIIVPAIHKNRRDVGRIFASCCGTDYCEDPFVLTKMARRILRDHFLSAQAGISGANFAVAESGSVVIFTNEGNGRMVTTLPPLHIVVLTIEKMLPTLQTLPKFMRLLPRSATGQRLTSYVSIITGARKNGEATGARELHIVLLDNGRSAILQGEFFEILKCIRCGACMNVCPVYRLVGGHAYETTYPGPMGIILSSLLDDMAATYTLLDATTLCGSCGEVCPVMVPLPKLLRKLRERRVEEGFTPLAERGAMMAFGLAAQFPRAFHLAEEAAHKALPWAGRFTAALGRLPRGRNHGKRS</sequence>
<dbReference type="PANTHER" id="PTHR47153:SF2">
    <property type="entry name" value="LACTATE UTILIZATION PROTEIN B"/>
    <property type="match status" value="1"/>
</dbReference>
<keyword evidence="5" id="KW-0249">Electron transport</keyword>
<evidence type="ECO:0000256" key="1">
    <source>
        <dbReference type="ARBA" id="ARBA00022448"/>
    </source>
</evidence>
<dbReference type="PROSITE" id="PS51379">
    <property type="entry name" value="4FE4S_FER_2"/>
    <property type="match status" value="1"/>
</dbReference>
<proteinExistence type="predicted"/>
<dbReference type="EMBL" id="DTGT01000412">
    <property type="protein sequence ID" value="HGH62144.1"/>
    <property type="molecule type" value="Genomic_DNA"/>
</dbReference>
<name>A0A7C4ATR1_9BACT</name>
<evidence type="ECO:0000256" key="4">
    <source>
        <dbReference type="ARBA" id="ARBA00022737"/>
    </source>
</evidence>
<accession>A0A7C4ATR1</accession>
<dbReference type="InterPro" id="IPR017896">
    <property type="entry name" value="4Fe4S_Fe-S-bd"/>
</dbReference>
<reference evidence="9" key="1">
    <citation type="journal article" date="2020" name="mSystems">
        <title>Genome- and Community-Level Interaction Insights into Carbon Utilization and Element Cycling Functions of Hydrothermarchaeota in Hydrothermal Sediment.</title>
        <authorList>
            <person name="Zhou Z."/>
            <person name="Liu Y."/>
            <person name="Xu W."/>
            <person name="Pan J."/>
            <person name="Luo Z.H."/>
            <person name="Li M."/>
        </authorList>
    </citation>
    <scope>NUCLEOTIDE SEQUENCE [LARGE SCALE GENOMIC DNA]</scope>
    <source>
        <strain evidence="9">SpSt-769</strain>
    </source>
</reference>
<gene>
    <name evidence="9" type="ORF">ENV54_12695</name>
</gene>
<dbReference type="PROSITE" id="PS00198">
    <property type="entry name" value="4FE4S_FER_1"/>
    <property type="match status" value="1"/>
</dbReference>
<keyword evidence="6" id="KW-0408">Iron</keyword>
<keyword evidence="7" id="KW-0411">Iron-sulfur</keyword>
<dbReference type="GO" id="GO:0006089">
    <property type="term" value="P:lactate metabolic process"/>
    <property type="evidence" value="ECO:0007669"/>
    <property type="project" value="InterPro"/>
</dbReference>
<dbReference type="Pfam" id="PF02589">
    <property type="entry name" value="LUD_dom"/>
    <property type="match status" value="1"/>
</dbReference>
<evidence type="ECO:0000256" key="6">
    <source>
        <dbReference type="ARBA" id="ARBA00023004"/>
    </source>
</evidence>
<evidence type="ECO:0000259" key="8">
    <source>
        <dbReference type="PROSITE" id="PS51379"/>
    </source>
</evidence>
<dbReference type="InterPro" id="IPR004452">
    <property type="entry name" value="LutB/LldF"/>
</dbReference>
<organism evidence="9">
    <name type="scientific">Desulfomonile tiedjei</name>
    <dbReference type="NCBI Taxonomy" id="2358"/>
    <lineage>
        <taxon>Bacteria</taxon>
        <taxon>Pseudomonadati</taxon>
        <taxon>Thermodesulfobacteriota</taxon>
        <taxon>Desulfomonilia</taxon>
        <taxon>Desulfomonilales</taxon>
        <taxon>Desulfomonilaceae</taxon>
        <taxon>Desulfomonile</taxon>
    </lineage>
</organism>
<protein>
    <submittedName>
        <fullName evidence="9">Iron-sulfur cluster-binding protein</fullName>
    </submittedName>
</protein>
<dbReference type="InterPro" id="IPR003741">
    <property type="entry name" value="LUD_dom"/>
</dbReference>
<dbReference type="NCBIfam" id="TIGR00273">
    <property type="entry name" value="LutB/LldF family L-lactate oxidation iron-sulfur protein"/>
    <property type="match status" value="1"/>
</dbReference>
<evidence type="ECO:0000256" key="5">
    <source>
        <dbReference type="ARBA" id="ARBA00022982"/>
    </source>
</evidence>
<keyword evidence="1" id="KW-0813">Transport</keyword>
<keyword evidence="3" id="KW-0479">Metal-binding</keyword>
<evidence type="ECO:0000256" key="3">
    <source>
        <dbReference type="ARBA" id="ARBA00022723"/>
    </source>
</evidence>
<dbReference type="PANTHER" id="PTHR47153">
    <property type="entry name" value="LACTATE UTILIZATION PROTEIN B"/>
    <property type="match status" value="1"/>
</dbReference>
<dbReference type="InterPro" id="IPR009051">
    <property type="entry name" value="Helical_ferredxn"/>
</dbReference>
<feature type="domain" description="4Fe-4S ferredoxin-type" evidence="8">
    <location>
        <begin position="302"/>
        <end position="331"/>
    </location>
</feature>